<sequence>MPSLAAAALPRRVRDALQAVLSLVLDHVAGPLERVLDEIEQQLHRSAEQTDDLTLRVQRLGQLRALQRNRDRLGPRFIDLLEAEFAAIREPVAPVAPPPSSAVGPSSTWELRLLEDDEASEDALLRAITIRYESRAGLPLQLLGQRFGVLGARPAFDAEHLPVGPHRMTVLLSQAAQALEIAPETRLTLLQSFEQRVLAHYEALAAVMNDSLAQHNVLPSMTFVPLRTKPRLHGEAADPTPAAPAPAVADAIAPPAASFDFMQQLLARRRGLIERLRANPGMGQAHAATVPTEEVVAALAPLQGRPLPPIDRLRDELQRRFEASGAGVLSPIDADVFELFGLMHAQITRQLRPGSASVALLERLQATVLREALQDHAFFDRPQHPARQLLEAVAAPGVLGSADDDLDPQLRSALEHAVNQVIERNDDDPRAFEAANEAIQEQLRALARRSEVAERRQVESARGKERLADARERAAALIRGLLGERSLPRVLQALIHQAWADVLTLTLLRHDASSAEWSVQMDTTRQIIAVAVGEPPPAGLDVRIREALTLIGYHEEEAAAIASHLGAGIGLDEDSAASRTELVMRLKARARLGGQALPEIRPSAPLEPDEQAQLELLRTMRAGGQFEFIDEAGTSVRRRLAWIGPVTNATLFVNRRGQRAAEYTLDELARMLAKGAARPVGDDGRSVVDRAWEATLASLRRFGHDDTAAAS</sequence>
<name>A0ABV6RJ28_9GAMM</name>
<protein>
    <submittedName>
        <fullName evidence="1">DUF1631 family protein</fullName>
    </submittedName>
</protein>
<dbReference type="Proteomes" id="UP001589896">
    <property type="component" value="Unassembled WGS sequence"/>
</dbReference>
<keyword evidence="2" id="KW-1185">Reference proteome</keyword>
<organism evidence="1 2">
    <name type="scientific">Lysobacter korlensis</name>
    <dbReference type="NCBI Taxonomy" id="553636"/>
    <lineage>
        <taxon>Bacteria</taxon>
        <taxon>Pseudomonadati</taxon>
        <taxon>Pseudomonadota</taxon>
        <taxon>Gammaproteobacteria</taxon>
        <taxon>Lysobacterales</taxon>
        <taxon>Lysobacteraceae</taxon>
        <taxon>Lysobacter</taxon>
    </lineage>
</organism>
<dbReference type="Pfam" id="PF07793">
    <property type="entry name" value="DUF1631"/>
    <property type="match status" value="1"/>
</dbReference>
<evidence type="ECO:0000313" key="2">
    <source>
        <dbReference type="Proteomes" id="UP001589896"/>
    </source>
</evidence>
<reference evidence="1 2" key="1">
    <citation type="submission" date="2024-09" db="EMBL/GenBank/DDBJ databases">
        <authorList>
            <person name="Sun Q."/>
            <person name="Mori K."/>
        </authorList>
    </citation>
    <scope>NUCLEOTIDE SEQUENCE [LARGE SCALE GENOMIC DNA]</scope>
    <source>
        <strain evidence="1 2">KCTC 23076</strain>
    </source>
</reference>
<accession>A0ABV6RJ28</accession>
<dbReference type="InterPro" id="IPR012434">
    <property type="entry name" value="DUF1631"/>
</dbReference>
<gene>
    <name evidence="1" type="ORF">ACFFGH_03845</name>
</gene>
<dbReference type="RefSeq" id="WP_386664959.1">
    <property type="nucleotide sequence ID" value="NZ_JBHLTG010000001.1"/>
</dbReference>
<comment type="caution">
    <text evidence="1">The sequence shown here is derived from an EMBL/GenBank/DDBJ whole genome shotgun (WGS) entry which is preliminary data.</text>
</comment>
<dbReference type="EMBL" id="JBHLTG010000001">
    <property type="protein sequence ID" value="MFC0676985.1"/>
    <property type="molecule type" value="Genomic_DNA"/>
</dbReference>
<proteinExistence type="predicted"/>
<evidence type="ECO:0000313" key="1">
    <source>
        <dbReference type="EMBL" id="MFC0676985.1"/>
    </source>
</evidence>